<comment type="caution">
    <text evidence="4">The sequence shown here is derived from an EMBL/GenBank/DDBJ whole genome shotgun (WGS) entry which is preliminary data.</text>
</comment>
<keyword evidence="2" id="KW-1133">Transmembrane helix</keyword>
<organism evidence="4 5">
    <name type="scientific">Orbilia brochopaga</name>
    <dbReference type="NCBI Taxonomy" id="3140254"/>
    <lineage>
        <taxon>Eukaryota</taxon>
        <taxon>Fungi</taxon>
        <taxon>Dikarya</taxon>
        <taxon>Ascomycota</taxon>
        <taxon>Pezizomycotina</taxon>
        <taxon>Orbiliomycetes</taxon>
        <taxon>Orbiliales</taxon>
        <taxon>Orbiliaceae</taxon>
        <taxon>Orbilia</taxon>
    </lineage>
</organism>
<gene>
    <name evidence="4" type="ORF">TWF696_002557</name>
</gene>
<keyword evidence="5" id="KW-1185">Reference proteome</keyword>
<evidence type="ECO:0000313" key="4">
    <source>
        <dbReference type="EMBL" id="KAK6334055.1"/>
    </source>
</evidence>
<accession>A0AAV9U2H3</accession>
<dbReference type="AlphaFoldDB" id="A0AAV9U2H3"/>
<dbReference type="EMBL" id="JAVHNQ010000013">
    <property type="protein sequence ID" value="KAK6334055.1"/>
    <property type="molecule type" value="Genomic_DNA"/>
</dbReference>
<evidence type="ECO:0000256" key="3">
    <source>
        <dbReference type="SAM" id="SignalP"/>
    </source>
</evidence>
<reference evidence="4 5" key="1">
    <citation type="submission" date="2019-10" db="EMBL/GenBank/DDBJ databases">
        <authorList>
            <person name="Palmer J.M."/>
        </authorList>
    </citation>
    <scope>NUCLEOTIDE SEQUENCE [LARGE SCALE GENOMIC DNA]</scope>
    <source>
        <strain evidence="4 5">TWF696</strain>
    </source>
</reference>
<feature type="compositionally biased region" description="Polar residues" evidence="1">
    <location>
        <begin position="221"/>
        <end position="231"/>
    </location>
</feature>
<evidence type="ECO:0000256" key="1">
    <source>
        <dbReference type="SAM" id="MobiDB-lite"/>
    </source>
</evidence>
<feature type="chain" id="PRO_5043451885" description="Mid2 domain-containing protein" evidence="3">
    <location>
        <begin position="32"/>
        <end position="231"/>
    </location>
</feature>
<protein>
    <recommendedName>
        <fullName evidence="6">Mid2 domain-containing protein</fullName>
    </recommendedName>
</protein>
<feature type="signal peptide" evidence="3">
    <location>
        <begin position="1"/>
        <end position="31"/>
    </location>
</feature>
<dbReference type="Proteomes" id="UP001375240">
    <property type="component" value="Unassembled WGS sequence"/>
</dbReference>
<feature type="region of interest" description="Disordered" evidence="1">
    <location>
        <begin position="180"/>
        <end position="231"/>
    </location>
</feature>
<proteinExistence type="predicted"/>
<feature type="transmembrane region" description="Helical" evidence="2">
    <location>
        <begin position="141"/>
        <end position="162"/>
    </location>
</feature>
<evidence type="ECO:0000313" key="5">
    <source>
        <dbReference type="Proteomes" id="UP001375240"/>
    </source>
</evidence>
<keyword evidence="2" id="KW-0812">Transmembrane</keyword>
<sequence>MPPKAPSTTRWPSTSSLLCLLVALSPASVHAALLPTKPLATAITSTSYVGSQTPQPQVTEGPISTSPHTLILTITTDGTPTEVTLTRCTAGIDTSTPYEERILTATVDGQEVTETLTNARCLGTTPGVYPKTSKNGLSNGALAGIALGISIPILGAIGFFFWRLAKKRQAENGPFNAFHRENMKRKKEEREGARDLSDGDTANIPAPIQLRPRDPDIVTPPNITTHITAGR</sequence>
<feature type="compositionally biased region" description="Basic and acidic residues" evidence="1">
    <location>
        <begin position="180"/>
        <end position="197"/>
    </location>
</feature>
<keyword evidence="2" id="KW-0472">Membrane</keyword>
<keyword evidence="3" id="KW-0732">Signal</keyword>
<evidence type="ECO:0000256" key="2">
    <source>
        <dbReference type="SAM" id="Phobius"/>
    </source>
</evidence>
<name>A0AAV9U2H3_9PEZI</name>
<evidence type="ECO:0008006" key="6">
    <source>
        <dbReference type="Google" id="ProtNLM"/>
    </source>
</evidence>